<evidence type="ECO:0000313" key="6">
    <source>
        <dbReference type="EMBL" id="CAB4363734.1"/>
    </source>
</evidence>
<evidence type="ECO:0000256" key="1">
    <source>
        <dbReference type="ARBA" id="ARBA00022603"/>
    </source>
</evidence>
<dbReference type="InterPro" id="IPR029063">
    <property type="entry name" value="SAM-dependent_MTases_sf"/>
</dbReference>
<dbReference type="InterPro" id="IPR049470">
    <property type="entry name" value="TRM61_C"/>
</dbReference>
<dbReference type="EMBL" id="CAFBIY010000018">
    <property type="protein sequence ID" value="CAB4847584.1"/>
    <property type="molecule type" value="Genomic_DNA"/>
</dbReference>
<feature type="domain" description="tRNA (adenine(58)-N(1))-methyltransferase catalytic subunit TRM61 C-terminal" evidence="5">
    <location>
        <begin position="63"/>
        <end position="234"/>
    </location>
</feature>
<keyword evidence="1" id="KW-0489">Methyltransferase</keyword>
<dbReference type="EMBL" id="CAFAAV010000335">
    <property type="protein sequence ID" value="CAB4835775.1"/>
    <property type="molecule type" value="Genomic_DNA"/>
</dbReference>
<dbReference type="EMBL" id="CAFBOL010000128">
    <property type="protein sequence ID" value="CAB5014954.1"/>
    <property type="molecule type" value="Genomic_DNA"/>
</dbReference>
<keyword evidence="4" id="KW-0819">tRNA processing</keyword>
<dbReference type="AlphaFoldDB" id="A0A6J7ASG1"/>
<protein>
    <submittedName>
        <fullName evidence="8">Unannotated protein</fullName>
    </submittedName>
</protein>
<dbReference type="SUPFAM" id="SSF53335">
    <property type="entry name" value="S-adenosyl-L-methionine-dependent methyltransferases"/>
    <property type="match status" value="1"/>
</dbReference>
<accession>A0A6J7ASG1</accession>
<dbReference type="PROSITE" id="PS51620">
    <property type="entry name" value="SAM_TRM61"/>
    <property type="match status" value="1"/>
</dbReference>
<evidence type="ECO:0000313" key="9">
    <source>
        <dbReference type="EMBL" id="CAB4847584.1"/>
    </source>
</evidence>
<dbReference type="FunFam" id="3.10.330.20:FF:000003">
    <property type="entry name" value="tRNA (Adenine(58)-N(1))-methyltransferase, mitochondrial isoform X1"/>
    <property type="match status" value="1"/>
</dbReference>
<dbReference type="CDD" id="cd02440">
    <property type="entry name" value="AdoMet_MTases"/>
    <property type="match status" value="1"/>
</dbReference>
<evidence type="ECO:0000256" key="3">
    <source>
        <dbReference type="ARBA" id="ARBA00022691"/>
    </source>
</evidence>
<dbReference type="GO" id="GO:0031515">
    <property type="term" value="C:tRNA (m1A) methyltransferase complex"/>
    <property type="evidence" value="ECO:0007669"/>
    <property type="project" value="InterPro"/>
</dbReference>
<keyword evidence="3" id="KW-0949">S-adenosyl-L-methionine</keyword>
<evidence type="ECO:0000313" key="11">
    <source>
        <dbReference type="EMBL" id="CAB5014954.1"/>
    </source>
</evidence>
<name>A0A6J7ASG1_9ZZZZ</name>
<dbReference type="Gene3D" id="3.40.50.150">
    <property type="entry name" value="Vaccinia Virus protein VP39"/>
    <property type="match status" value="1"/>
</dbReference>
<dbReference type="Pfam" id="PF08704">
    <property type="entry name" value="GCD14"/>
    <property type="match status" value="1"/>
</dbReference>
<keyword evidence="2" id="KW-0808">Transferase</keyword>
<evidence type="ECO:0000313" key="10">
    <source>
        <dbReference type="EMBL" id="CAB4931448.1"/>
    </source>
</evidence>
<evidence type="ECO:0000259" key="5">
    <source>
        <dbReference type="Pfam" id="PF08704"/>
    </source>
</evidence>
<gene>
    <name evidence="7" type="ORF">UFOPK2656_01120</name>
    <name evidence="8" type="ORF">UFOPK3099_02876</name>
    <name evidence="9" type="ORF">UFOPK3267_00505</name>
    <name evidence="10" type="ORF">UFOPK3651_01504</name>
    <name evidence="11" type="ORF">UFOPK3931_03016</name>
    <name evidence="6" type="ORF">UFOPK4189_01509</name>
</gene>
<evidence type="ECO:0000313" key="7">
    <source>
        <dbReference type="EMBL" id="CAB4718160.1"/>
    </source>
</evidence>
<dbReference type="GO" id="GO:0030488">
    <property type="term" value="P:tRNA methylation"/>
    <property type="evidence" value="ECO:0007669"/>
    <property type="project" value="InterPro"/>
</dbReference>
<dbReference type="EMBL" id="CAESGF010000007">
    <property type="protein sequence ID" value="CAB4363734.1"/>
    <property type="molecule type" value="Genomic_DNA"/>
</dbReference>
<evidence type="ECO:0000256" key="4">
    <source>
        <dbReference type="ARBA" id="ARBA00022694"/>
    </source>
</evidence>
<reference evidence="8" key="1">
    <citation type="submission" date="2020-05" db="EMBL/GenBank/DDBJ databases">
        <authorList>
            <person name="Chiriac C."/>
            <person name="Salcher M."/>
            <person name="Ghai R."/>
            <person name="Kavagutti S V."/>
        </authorList>
    </citation>
    <scope>NUCLEOTIDE SEQUENCE</scope>
</reference>
<evidence type="ECO:0000313" key="8">
    <source>
        <dbReference type="EMBL" id="CAB4835775.1"/>
    </source>
</evidence>
<dbReference type="Gene3D" id="3.10.330.20">
    <property type="match status" value="1"/>
</dbReference>
<dbReference type="GO" id="GO:0160107">
    <property type="term" value="F:tRNA (adenine(58)-N1)-methyltransferase activity"/>
    <property type="evidence" value="ECO:0007669"/>
    <property type="project" value="InterPro"/>
</dbReference>
<dbReference type="PANTHER" id="PTHR12133">
    <property type="entry name" value="TRNA (ADENINE(58)-N(1))-METHYLTRANSFERASE"/>
    <property type="match status" value="1"/>
</dbReference>
<dbReference type="PANTHER" id="PTHR12133:SF1">
    <property type="entry name" value="TRNA (ADENINE(58)-N(1))-METHYLTRANSFERASE, MITOCHONDRIAL"/>
    <property type="match status" value="1"/>
</dbReference>
<dbReference type="InterPro" id="IPR014816">
    <property type="entry name" value="tRNA_MeTrfase_Gcd14"/>
</dbReference>
<proteinExistence type="predicted"/>
<evidence type="ECO:0000256" key="2">
    <source>
        <dbReference type="ARBA" id="ARBA00022679"/>
    </source>
</evidence>
<dbReference type="EMBL" id="CAEZYF010000005">
    <property type="protein sequence ID" value="CAB4718160.1"/>
    <property type="molecule type" value="Genomic_DNA"/>
</dbReference>
<dbReference type="EMBL" id="CAFBMT010000007">
    <property type="protein sequence ID" value="CAB4931448.1"/>
    <property type="molecule type" value="Genomic_DNA"/>
</dbReference>
<sequence>MNRPFAYGDKVLLLDNKQRRYLITLTEGAEFHTHTGLVPHADMAERPEGTVFKSTKNASYTALRPTLEDFVLEMPRGAQVIYPKDLAPICMLADIGPGVRVFESGLGSGALSMTMLRYGAEIVGYEIREDFLNRAKANVRTFLGEGVMDRYDARLADAYAGIAERDLDRVVLDLPEPWQVVPHAMEALRPGGILLAYTPSITQAVQTREAMATRAWSGTRTLEVLHRGWYIEGQAVRPDHRMVAHTAFLTVGRFLG</sequence>
<dbReference type="PIRSF" id="PIRSF017269">
    <property type="entry name" value="GCD14"/>
    <property type="match status" value="1"/>
</dbReference>
<dbReference type="Pfam" id="PF14801">
    <property type="entry name" value="TrmI-like_N"/>
    <property type="match status" value="1"/>
</dbReference>
<organism evidence="8">
    <name type="scientific">freshwater metagenome</name>
    <dbReference type="NCBI Taxonomy" id="449393"/>
    <lineage>
        <taxon>unclassified sequences</taxon>
        <taxon>metagenomes</taxon>
        <taxon>ecological metagenomes</taxon>
    </lineage>
</organism>